<dbReference type="InterPro" id="IPR006091">
    <property type="entry name" value="Acyl-CoA_Oxase/DH_mid-dom"/>
</dbReference>
<dbReference type="KEGG" id="dpa:109539779"/>
<comment type="pathway">
    <text evidence="2">Lipid metabolism.</text>
</comment>
<comment type="cofactor">
    <cofactor evidence="1">
        <name>FAD</name>
        <dbReference type="ChEBI" id="CHEBI:57692"/>
    </cofactor>
</comment>
<evidence type="ECO:0008006" key="9">
    <source>
        <dbReference type="Google" id="ProtNLM"/>
    </source>
</evidence>
<evidence type="ECO:0000256" key="4">
    <source>
        <dbReference type="ARBA" id="ARBA00022827"/>
    </source>
</evidence>
<dbReference type="PANTHER" id="PTHR10909:SF390">
    <property type="entry name" value="PEROXISOMAL ACYL-COENZYME A OXIDASE 3"/>
    <property type="match status" value="1"/>
</dbReference>
<dbReference type="PANTHER" id="PTHR10909">
    <property type="entry name" value="ELECTRON TRANSPORT OXIDOREDUCTASE"/>
    <property type="match status" value="1"/>
</dbReference>
<reference evidence="7" key="2">
    <citation type="submission" date="2024-08" db="UniProtKB">
        <authorList>
            <consortium name="EnsemblMetazoa"/>
        </authorList>
    </citation>
    <scope>IDENTIFICATION</scope>
</reference>
<evidence type="ECO:0000256" key="2">
    <source>
        <dbReference type="ARBA" id="ARBA00005189"/>
    </source>
</evidence>
<dbReference type="EnsemblMetazoa" id="XM_019907763.1">
    <property type="protein sequence ID" value="XP_019763322.1"/>
    <property type="gene ID" value="LOC109539779"/>
</dbReference>
<dbReference type="GO" id="GO:0055088">
    <property type="term" value="P:lipid homeostasis"/>
    <property type="evidence" value="ECO:0007669"/>
    <property type="project" value="TreeGrafter"/>
</dbReference>
<dbReference type="GO" id="GO:0005777">
    <property type="term" value="C:peroxisome"/>
    <property type="evidence" value="ECO:0007669"/>
    <property type="project" value="InterPro"/>
</dbReference>
<dbReference type="Gene3D" id="2.40.110.10">
    <property type="entry name" value="Butyryl-CoA Dehydrogenase, subunit A, domain 2"/>
    <property type="match status" value="1"/>
</dbReference>
<evidence type="ECO:0000259" key="5">
    <source>
        <dbReference type="Pfam" id="PF02770"/>
    </source>
</evidence>
<name>A0AAR5PQV9_DENPD</name>
<keyword evidence="4" id="KW-0274">FAD</keyword>
<dbReference type="InterPro" id="IPR009100">
    <property type="entry name" value="AcylCoA_DH/oxidase_NM_dom_sf"/>
</dbReference>
<dbReference type="GO" id="GO:0071949">
    <property type="term" value="F:FAD binding"/>
    <property type="evidence" value="ECO:0007669"/>
    <property type="project" value="InterPro"/>
</dbReference>
<protein>
    <recommendedName>
        <fullName evidence="9">Acyl-CoA oxidase/dehydrogenase middle domain-containing protein</fullName>
    </recommendedName>
</protein>
<dbReference type="Pfam" id="PF02770">
    <property type="entry name" value="Acyl-CoA_dh_M"/>
    <property type="match status" value="1"/>
</dbReference>
<dbReference type="SUPFAM" id="SSF56645">
    <property type="entry name" value="Acyl-CoA dehydrogenase NM domain-like"/>
    <property type="match status" value="1"/>
</dbReference>
<dbReference type="InterPro" id="IPR046373">
    <property type="entry name" value="Acyl-CoA_Oxase/DH_mid-dom_sf"/>
</dbReference>
<feature type="domain" description="Acyl-CoA oxidase C-alpha1" evidence="6">
    <location>
        <begin position="284"/>
        <end position="361"/>
    </location>
</feature>
<evidence type="ECO:0000256" key="1">
    <source>
        <dbReference type="ARBA" id="ARBA00001974"/>
    </source>
</evidence>
<organism evidence="7 8">
    <name type="scientific">Dendroctonus ponderosae</name>
    <name type="common">Mountain pine beetle</name>
    <dbReference type="NCBI Taxonomy" id="77166"/>
    <lineage>
        <taxon>Eukaryota</taxon>
        <taxon>Metazoa</taxon>
        <taxon>Ecdysozoa</taxon>
        <taxon>Arthropoda</taxon>
        <taxon>Hexapoda</taxon>
        <taxon>Insecta</taxon>
        <taxon>Pterygota</taxon>
        <taxon>Neoptera</taxon>
        <taxon>Endopterygota</taxon>
        <taxon>Coleoptera</taxon>
        <taxon>Polyphaga</taxon>
        <taxon>Cucujiformia</taxon>
        <taxon>Curculionidae</taxon>
        <taxon>Scolytinae</taxon>
        <taxon>Dendroctonus</taxon>
    </lineage>
</organism>
<dbReference type="GO" id="GO:0005504">
    <property type="term" value="F:fatty acid binding"/>
    <property type="evidence" value="ECO:0007669"/>
    <property type="project" value="TreeGrafter"/>
</dbReference>
<proteinExistence type="predicted"/>
<evidence type="ECO:0000256" key="3">
    <source>
        <dbReference type="ARBA" id="ARBA00022630"/>
    </source>
</evidence>
<evidence type="ECO:0000259" key="6">
    <source>
        <dbReference type="Pfam" id="PF22924"/>
    </source>
</evidence>
<dbReference type="GO" id="GO:0016402">
    <property type="term" value="F:pristanoyl-CoA oxidase activity"/>
    <property type="evidence" value="ECO:0007669"/>
    <property type="project" value="TreeGrafter"/>
</dbReference>
<dbReference type="Pfam" id="PF22924">
    <property type="entry name" value="ACOX_C_alpha1"/>
    <property type="match status" value="1"/>
</dbReference>
<dbReference type="GO" id="GO:0033540">
    <property type="term" value="P:fatty acid beta-oxidation using acyl-CoA oxidase"/>
    <property type="evidence" value="ECO:0007669"/>
    <property type="project" value="TreeGrafter"/>
</dbReference>
<evidence type="ECO:0000313" key="8">
    <source>
        <dbReference type="Proteomes" id="UP000019118"/>
    </source>
</evidence>
<keyword evidence="8" id="KW-1185">Reference proteome</keyword>
<reference evidence="8" key="1">
    <citation type="journal article" date="2013" name="Genome Biol.">
        <title>Draft genome of the mountain pine beetle, Dendroctonus ponderosae Hopkins, a major forest pest.</title>
        <authorList>
            <person name="Keeling C.I."/>
            <person name="Yuen M.M."/>
            <person name="Liao N.Y."/>
            <person name="Docking T.R."/>
            <person name="Chan S.K."/>
            <person name="Taylor G.A."/>
            <person name="Palmquist D.L."/>
            <person name="Jackman S.D."/>
            <person name="Nguyen A."/>
            <person name="Li M."/>
            <person name="Henderson H."/>
            <person name="Janes J.K."/>
            <person name="Zhao Y."/>
            <person name="Pandoh P."/>
            <person name="Moore R."/>
            <person name="Sperling F.A."/>
            <person name="Huber D.P."/>
            <person name="Birol I."/>
            <person name="Jones S.J."/>
            <person name="Bohlmann J."/>
        </authorList>
    </citation>
    <scope>NUCLEOTIDE SEQUENCE</scope>
</reference>
<dbReference type="SUPFAM" id="SSF47203">
    <property type="entry name" value="Acyl-CoA dehydrogenase C-terminal domain-like"/>
    <property type="match status" value="1"/>
</dbReference>
<dbReference type="InterPro" id="IPR055060">
    <property type="entry name" value="ACOX_C_alpha1"/>
</dbReference>
<dbReference type="GeneID" id="109539779"/>
<dbReference type="InterPro" id="IPR036250">
    <property type="entry name" value="AcylCo_DH-like_C"/>
</dbReference>
<dbReference type="Gene3D" id="1.20.140.10">
    <property type="entry name" value="Butyryl-CoA Dehydrogenase, subunit A, domain 3"/>
    <property type="match status" value="1"/>
</dbReference>
<sequence>MAELLEDFPAGPLDLYRRKASFDWKQMKLFLFGEEEIRHSHHIWQVLRRYPEFQPIQTPLDFDAERHLAFKQAAIIRHHQAEIYDTKFNAFSDYAPAALVKMGLGIKIFTGILEKLGSERHRGIIQEIRQGKVSGCFAMTEIGHGTNVKGMKTSATYLSESEEFELHTPDFLAAKCWAGNLGNVATHAIVYAQLYVSGVHHGLHVFVVPIRDPETLQPFPGVTVGDMGEKIGLNGIDNGFLLFSHYRIPRAYLLNDTGDVTEEGRYVTPYQNESQRFGASLLALSASRVWVTAQSDAYGGCALTTALRYSAVRRQFAPSEGEQEVAILEYQTQQYRLLPHLAAAYMLKVFTRYLNDVFEQMIGQ</sequence>
<dbReference type="InterPro" id="IPR012258">
    <property type="entry name" value="Acyl-CoA_oxidase"/>
</dbReference>
<feature type="domain" description="Acyl-CoA oxidase/dehydrogenase middle" evidence="5">
    <location>
        <begin position="136"/>
        <end position="243"/>
    </location>
</feature>
<dbReference type="FunFam" id="2.40.110.10:FF:000005">
    <property type="entry name" value="Acyl-coenzyme A oxidase"/>
    <property type="match status" value="1"/>
</dbReference>
<dbReference type="Proteomes" id="UP000019118">
    <property type="component" value="Unassembled WGS sequence"/>
</dbReference>
<dbReference type="AlphaFoldDB" id="A0AAR5PQV9"/>
<keyword evidence="3" id="KW-0285">Flavoprotein</keyword>
<accession>A0AAR5PQV9</accession>
<evidence type="ECO:0000313" key="7">
    <source>
        <dbReference type="EnsemblMetazoa" id="XP_019763322.1"/>
    </source>
</evidence>